<evidence type="ECO:0000313" key="3">
    <source>
        <dbReference type="Proteomes" id="UP000295560"/>
    </source>
</evidence>
<accession>A0A4R1HLV9</accession>
<evidence type="ECO:0000313" key="2">
    <source>
        <dbReference type="EMBL" id="TCK20619.1"/>
    </source>
</evidence>
<dbReference type="InterPro" id="IPR003870">
    <property type="entry name" value="DUF222"/>
</dbReference>
<dbReference type="Pfam" id="PF02720">
    <property type="entry name" value="DUF222"/>
    <property type="match status" value="1"/>
</dbReference>
<organism evidence="2 3">
    <name type="scientific">Pseudonocardia endophytica</name>
    <dbReference type="NCBI Taxonomy" id="401976"/>
    <lineage>
        <taxon>Bacteria</taxon>
        <taxon>Bacillati</taxon>
        <taxon>Actinomycetota</taxon>
        <taxon>Actinomycetes</taxon>
        <taxon>Pseudonocardiales</taxon>
        <taxon>Pseudonocardiaceae</taxon>
        <taxon>Pseudonocardia</taxon>
    </lineage>
</organism>
<dbReference type="EMBL" id="SMFZ01000002">
    <property type="protein sequence ID" value="TCK20619.1"/>
    <property type="molecule type" value="Genomic_DNA"/>
</dbReference>
<reference evidence="2 3" key="1">
    <citation type="submission" date="2019-03" db="EMBL/GenBank/DDBJ databases">
        <title>Sequencing the genomes of 1000 actinobacteria strains.</title>
        <authorList>
            <person name="Klenk H.-P."/>
        </authorList>
    </citation>
    <scope>NUCLEOTIDE SEQUENCE [LARGE SCALE GENOMIC DNA]</scope>
    <source>
        <strain evidence="2 3">DSM 44969</strain>
    </source>
</reference>
<dbReference type="OrthoDB" id="5241234at2"/>
<dbReference type="AlphaFoldDB" id="A0A4R1HLV9"/>
<sequence>MTDAAEHPAVEPGPAPSDLVASAPRLIRASIENLAGIAPHGVERAELIDGIAELEAAIATAQAAQAEWIRAFARAEAAHQIEKGLTEPEKIDRTIAGQIGLACRVSPTEGRTRVRVARDLHQGLDRVRGLGHAGELSAQKVRAIVAETSHLDPAERAEVDRLLRADGVDGRDGRGVGKLRELAKRLAAQVAPAKFRARCIAARTGRRVTLRPAADGMTDLTARLPAEQGAACLAALQKAFTEVAVDPAPLTRSRGQVMADTLVERVTGQAAANDVNVEVQIVVPLEALIDPHSPLPAEIPGCGPVPADLITTTAGEKAWRRLLTRAGVVIGGDSRRRRFSGFLAELIRARDRWRCAESYCDAPAREIDHVVRAADGGPTTFDLGRGACQFHNLLRELPDWEVERVPDGVLTTAPTGHTYLYRIASVAADAST</sequence>
<keyword evidence="3" id="KW-1185">Reference proteome</keyword>
<protein>
    <submittedName>
        <fullName evidence="2">Uncharacterized protein DUF222</fullName>
    </submittedName>
</protein>
<evidence type="ECO:0000259" key="1">
    <source>
        <dbReference type="Pfam" id="PF02720"/>
    </source>
</evidence>
<comment type="caution">
    <text evidence="2">The sequence shown here is derived from an EMBL/GenBank/DDBJ whole genome shotgun (WGS) entry which is preliminary data.</text>
</comment>
<name>A0A4R1HLV9_PSEEN</name>
<dbReference type="RefSeq" id="WP_132429463.1">
    <property type="nucleotide sequence ID" value="NZ_SMFZ01000002.1"/>
</dbReference>
<proteinExistence type="predicted"/>
<feature type="domain" description="DUF222" evidence="1">
    <location>
        <begin position="53"/>
        <end position="351"/>
    </location>
</feature>
<dbReference type="Proteomes" id="UP000295560">
    <property type="component" value="Unassembled WGS sequence"/>
</dbReference>
<gene>
    <name evidence="2" type="ORF">EV378_4580</name>
</gene>